<keyword evidence="6" id="KW-1185">Reference proteome</keyword>
<dbReference type="AlphaFoldDB" id="A0A1I0P0K5"/>
<dbReference type="GO" id="GO:0004357">
    <property type="term" value="F:glutamate-cysteine ligase activity"/>
    <property type="evidence" value="ECO:0007669"/>
    <property type="project" value="UniProtKB-EC"/>
</dbReference>
<dbReference type="SUPFAM" id="SSF55931">
    <property type="entry name" value="Glutamine synthetase/guanido kinase"/>
    <property type="match status" value="1"/>
</dbReference>
<proteinExistence type="inferred from homology"/>
<comment type="function">
    <text evidence="4">ATP-dependent carboxylate-amine ligase which exhibits weak glutamate--cysteine ligase activity.</text>
</comment>
<gene>
    <name evidence="5" type="ORF">SAMN05444851_1267</name>
</gene>
<dbReference type="PANTHER" id="PTHR36510:SF1">
    <property type="entry name" value="GLUTAMATE--CYSTEINE LIGASE 2-RELATED"/>
    <property type="match status" value="1"/>
</dbReference>
<comment type="similarity">
    <text evidence="4">Belongs to the glutamate--cysteine ligase type 2 family. YbdK subfamily.</text>
</comment>
<dbReference type="RefSeq" id="WP_091429207.1">
    <property type="nucleotide sequence ID" value="NZ_FOJB01000001.1"/>
</dbReference>
<dbReference type="InterPro" id="IPR006336">
    <property type="entry name" value="GCS2"/>
</dbReference>
<dbReference type="HAMAP" id="MF_01609">
    <property type="entry name" value="Glu_cys_ligase_2"/>
    <property type="match status" value="1"/>
</dbReference>
<evidence type="ECO:0000256" key="4">
    <source>
        <dbReference type="HAMAP-Rule" id="MF_01609"/>
    </source>
</evidence>
<dbReference type="NCBIfam" id="NF010039">
    <property type="entry name" value="PRK13515.1"/>
    <property type="match status" value="1"/>
</dbReference>
<keyword evidence="1 4" id="KW-0436">Ligase</keyword>
<dbReference type="EC" id="6.3.2.2" evidence="4"/>
<keyword evidence="2 4" id="KW-0547">Nucleotide-binding</keyword>
<sequence length="377" mass="42822">MALKEPPFSIGVEEEYLLVDRDSYALARAPDRLMNDCKAELEGQVSPEFLQCQIEIGTCVCANVTDAREDLKRLRSSVAKHAKTYGLAPIAASCHPFADWKEQHHVDKDRYNDLKRDLAGVVRRMLICGMHVHVGIPDPDTRIDLVNQLSYFLPHLLALSGSSPFWQGDDTGLASYRLTVFDNLPRTGLPPHLSGWSEFERSVQALVDIGVIEDSSKIWWDLRPSSRFPTIESRICDVQPRLEHTVSLAALTQCLARMLWRLKAKNQRWRLYDNFLVAENRWRAQRYGVGGGLIDFGIGEIVDFPQLLEDMFHLIEQDAEALGCVVEVEAARGILETGISSDRQRAVYHDSIQAEKPKEYALQDVVRHLIEEYHTDL</sequence>
<dbReference type="Proteomes" id="UP000199650">
    <property type="component" value="Unassembled WGS sequence"/>
</dbReference>
<dbReference type="PANTHER" id="PTHR36510">
    <property type="entry name" value="GLUTAMATE--CYSTEINE LIGASE 2-RELATED"/>
    <property type="match status" value="1"/>
</dbReference>
<keyword evidence="3 4" id="KW-0067">ATP-binding</keyword>
<dbReference type="GO" id="GO:0005524">
    <property type="term" value="F:ATP binding"/>
    <property type="evidence" value="ECO:0007669"/>
    <property type="project" value="UniProtKB-KW"/>
</dbReference>
<dbReference type="InterPro" id="IPR014746">
    <property type="entry name" value="Gln_synth/guanido_kin_cat_dom"/>
</dbReference>
<evidence type="ECO:0000256" key="2">
    <source>
        <dbReference type="ARBA" id="ARBA00022741"/>
    </source>
</evidence>
<accession>A0A1I0P0K5</accession>
<evidence type="ECO:0000256" key="1">
    <source>
        <dbReference type="ARBA" id="ARBA00022598"/>
    </source>
</evidence>
<dbReference type="STRING" id="1173584.SAMN05444851_1267"/>
<organism evidence="5 6">
    <name type="scientific">Aliiroseovarius sediminilitoris</name>
    <dbReference type="NCBI Taxonomy" id="1173584"/>
    <lineage>
        <taxon>Bacteria</taxon>
        <taxon>Pseudomonadati</taxon>
        <taxon>Pseudomonadota</taxon>
        <taxon>Alphaproteobacteria</taxon>
        <taxon>Rhodobacterales</taxon>
        <taxon>Paracoccaceae</taxon>
        <taxon>Aliiroseovarius</taxon>
    </lineage>
</organism>
<evidence type="ECO:0000256" key="3">
    <source>
        <dbReference type="ARBA" id="ARBA00022840"/>
    </source>
</evidence>
<comment type="catalytic activity">
    <reaction evidence="4">
        <text>L-cysteine + L-glutamate + ATP = gamma-L-glutamyl-L-cysteine + ADP + phosphate + H(+)</text>
        <dbReference type="Rhea" id="RHEA:13285"/>
        <dbReference type="ChEBI" id="CHEBI:15378"/>
        <dbReference type="ChEBI" id="CHEBI:29985"/>
        <dbReference type="ChEBI" id="CHEBI:30616"/>
        <dbReference type="ChEBI" id="CHEBI:35235"/>
        <dbReference type="ChEBI" id="CHEBI:43474"/>
        <dbReference type="ChEBI" id="CHEBI:58173"/>
        <dbReference type="ChEBI" id="CHEBI:456216"/>
        <dbReference type="EC" id="6.3.2.2"/>
    </reaction>
</comment>
<dbReference type="NCBIfam" id="TIGR02050">
    <property type="entry name" value="gshA_cyan_rel"/>
    <property type="match status" value="1"/>
</dbReference>
<evidence type="ECO:0000313" key="5">
    <source>
        <dbReference type="EMBL" id="SEW07857.1"/>
    </source>
</evidence>
<dbReference type="InterPro" id="IPR011793">
    <property type="entry name" value="YbdK"/>
</dbReference>
<dbReference type="Pfam" id="PF04107">
    <property type="entry name" value="GCS2"/>
    <property type="match status" value="1"/>
</dbReference>
<dbReference type="OrthoDB" id="9769628at2"/>
<protein>
    <recommendedName>
        <fullName evidence="4">Putative glutamate--cysteine ligase 2</fullName>
        <ecNumber evidence="4">6.3.2.2</ecNumber>
    </recommendedName>
    <alternativeName>
        <fullName evidence="4">Gamma-glutamylcysteine synthetase 2</fullName>
        <shortName evidence="4">GCS 2</shortName>
        <shortName evidence="4">Gamma-GCS 2</shortName>
    </alternativeName>
</protein>
<reference evidence="5 6" key="1">
    <citation type="submission" date="2016-10" db="EMBL/GenBank/DDBJ databases">
        <authorList>
            <person name="de Groot N.N."/>
        </authorList>
    </citation>
    <scope>NUCLEOTIDE SEQUENCE [LARGE SCALE GENOMIC DNA]</scope>
    <source>
        <strain evidence="5 6">DSM 29439</strain>
    </source>
</reference>
<dbReference type="EMBL" id="FOJB01000001">
    <property type="protein sequence ID" value="SEW07857.1"/>
    <property type="molecule type" value="Genomic_DNA"/>
</dbReference>
<evidence type="ECO:0000313" key="6">
    <source>
        <dbReference type="Proteomes" id="UP000199650"/>
    </source>
</evidence>
<name>A0A1I0P0K5_9RHOB</name>
<dbReference type="Gene3D" id="3.30.590.20">
    <property type="match status" value="1"/>
</dbReference>
<dbReference type="InterPro" id="IPR050141">
    <property type="entry name" value="GCL_type2/YbdK_subfam"/>
</dbReference>
<dbReference type="GO" id="GO:0042398">
    <property type="term" value="P:modified amino acid biosynthetic process"/>
    <property type="evidence" value="ECO:0007669"/>
    <property type="project" value="InterPro"/>
</dbReference>